<accession>H1VE60</accession>
<dbReference type="HOGENOM" id="CLU_2782714_0_0_1"/>
<gene>
    <name evidence="1" type="ORF">CH063_01925</name>
</gene>
<dbReference type="EMBL" id="CACQ02003012">
    <property type="protein sequence ID" value="CCF38513.1"/>
    <property type="molecule type" value="Genomic_DNA"/>
</dbReference>
<sequence>RLLPPSPANKACLFLVGSASAHRTLLPKRRLPAARTCFLSLSLGLASHLPPLSTKRDSHTVTRTPVRFQ</sequence>
<evidence type="ECO:0000313" key="2">
    <source>
        <dbReference type="Proteomes" id="UP000007174"/>
    </source>
</evidence>
<protein>
    <submittedName>
        <fullName evidence="1">Uncharacterized protein</fullName>
    </submittedName>
</protein>
<reference evidence="2" key="1">
    <citation type="journal article" date="2012" name="Nat. Genet.">
        <title>Lifestyle transitions in plant pathogenic Colletotrichum fungi deciphered by genome and transcriptome analyses.</title>
        <authorList>
            <person name="O'Connell R.J."/>
            <person name="Thon M.R."/>
            <person name="Hacquard S."/>
            <person name="Amyotte S.G."/>
            <person name="Kleemann J."/>
            <person name="Torres M.F."/>
            <person name="Damm U."/>
            <person name="Buiate E.A."/>
            <person name="Epstein L."/>
            <person name="Alkan N."/>
            <person name="Altmueller J."/>
            <person name="Alvarado-Balderrama L."/>
            <person name="Bauser C.A."/>
            <person name="Becker C."/>
            <person name="Birren B.W."/>
            <person name="Chen Z."/>
            <person name="Choi J."/>
            <person name="Crouch J.A."/>
            <person name="Duvick J.P."/>
            <person name="Farman M.A."/>
            <person name="Gan P."/>
            <person name="Heiman D."/>
            <person name="Henrissat B."/>
            <person name="Howard R.J."/>
            <person name="Kabbage M."/>
            <person name="Koch C."/>
            <person name="Kracher B."/>
            <person name="Kubo Y."/>
            <person name="Law A.D."/>
            <person name="Lebrun M.-H."/>
            <person name="Lee Y.-H."/>
            <person name="Miyara I."/>
            <person name="Moore N."/>
            <person name="Neumann U."/>
            <person name="Nordstroem K."/>
            <person name="Panaccione D.G."/>
            <person name="Panstruga R."/>
            <person name="Place M."/>
            <person name="Proctor R.H."/>
            <person name="Prusky D."/>
            <person name="Rech G."/>
            <person name="Reinhardt R."/>
            <person name="Rollins J.A."/>
            <person name="Rounsley S."/>
            <person name="Schardl C.L."/>
            <person name="Schwartz D.C."/>
            <person name="Shenoy N."/>
            <person name="Shirasu K."/>
            <person name="Sikhakolli U.R."/>
            <person name="Stueber K."/>
            <person name="Sukno S.A."/>
            <person name="Sweigard J.A."/>
            <person name="Takano Y."/>
            <person name="Takahara H."/>
            <person name="Trail F."/>
            <person name="van der Does H.C."/>
            <person name="Voll L.M."/>
            <person name="Will I."/>
            <person name="Young S."/>
            <person name="Zeng Q."/>
            <person name="Zhang J."/>
            <person name="Zhou S."/>
            <person name="Dickman M.B."/>
            <person name="Schulze-Lefert P."/>
            <person name="Ver Loren van Themaat E."/>
            <person name="Ma L.-J."/>
            <person name="Vaillancourt L.J."/>
        </authorList>
    </citation>
    <scope>NUCLEOTIDE SEQUENCE [LARGE SCALE GENOMIC DNA]</scope>
    <source>
        <strain evidence="2">IMI 349063</strain>
    </source>
</reference>
<proteinExistence type="predicted"/>
<dbReference type="Proteomes" id="UP000007174">
    <property type="component" value="Unassembled WGS sequence"/>
</dbReference>
<evidence type="ECO:0000313" key="1">
    <source>
        <dbReference type="EMBL" id="CCF38513.1"/>
    </source>
</evidence>
<feature type="non-terminal residue" evidence="1">
    <location>
        <position position="1"/>
    </location>
</feature>
<dbReference type="AlphaFoldDB" id="H1VE60"/>
<name>H1VE60_COLHI</name>
<organism evidence="1 2">
    <name type="scientific">Colletotrichum higginsianum (strain IMI 349063)</name>
    <name type="common">Crucifer anthracnose fungus</name>
    <dbReference type="NCBI Taxonomy" id="759273"/>
    <lineage>
        <taxon>Eukaryota</taxon>
        <taxon>Fungi</taxon>
        <taxon>Dikarya</taxon>
        <taxon>Ascomycota</taxon>
        <taxon>Pezizomycotina</taxon>
        <taxon>Sordariomycetes</taxon>
        <taxon>Hypocreomycetidae</taxon>
        <taxon>Glomerellales</taxon>
        <taxon>Glomerellaceae</taxon>
        <taxon>Colletotrichum</taxon>
        <taxon>Colletotrichum destructivum species complex</taxon>
    </lineage>
</organism>